<dbReference type="OrthoDB" id="10544336at2759"/>
<protein>
    <submittedName>
        <fullName evidence="2">Uncharacterized protein</fullName>
    </submittedName>
</protein>
<feature type="compositionally biased region" description="Polar residues" evidence="1">
    <location>
        <begin position="103"/>
        <end position="112"/>
    </location>
</feature>
<feature type="region of interest" description="Disordered" evidence="1">
    <location>
        <begin position="103"/>
        <end position="126"/>
    </location>
</feature>
<gene>
    <name evidence="2" type="ORF">MCOR_50607</name>
</gene>
<accession>A0A6J8EGB7</accession>
<dbReference type="Proteomes" id="UP000507470">
    <property type="component" value="Unassembled WGS sequence"/>
</dbReference>
<dbReference type="AlphaFoldDB" id="A0A6J8EGB7"/>
<sequence>MQPVHHHPACCQQLPGQPSPQNTVQLLEMNSFKDIIKHIEETRQLYKRIQELEINNINHRITALESSQQNMGYTQQQYRFPQYIHPPPNTKEVHRTIYENVTRDQVTVTRNPQQDKRLSSPQQREKQLVNNEKLELQRQEIAFNNTQEITHDSDIELQTLYSKKKDSDEINSKSHRASPVNSLLDFRFSNLNTPQLSPQSHNFTPDSTEDQAENLVNSILDFNQCKNDTMSPSPQKHENGEWEERQLEEKNHFLEYNQILKERG</sequence>
<feature type="compositionally biased region" description="Basic and acidic residues" evidence="1">
    <location>
        <begin position="113"/>
        <end position="126"/>
    </location>
</feature>
<name>A0A6J8EGB7_MYTCO</name>
<evidence type="ECO:0000313" key="3">
    <source>
        <dbReference type="Proteomes" id="UP000507470"/>
    </source>
</evidence>
<proteinExistence type="predicted"/>
<organism evidence="2 3">
    <name type="scientific">Mytilus coruscus</name>
    <name type="common">Sea mussel</name>
    <dbReference type="NCBI Taxonomy" id="42192"/>
    <lineage>
        <taxon>Eukaryota</taxon>
        <taxon>Metazoa</taxon>
        <taxon>Spiralia</taxon>
        <taxon>Lophotrochozoa</taxon>
        <taxon>Mollusca</taxon>
        <taxon>Bivalvia</taxon>
        <taxon>Autobranchia</taxon>
        <taxon>Pteriomorphia</taxon>
        <taxon>Mytilida</taxon>
        <taxon>Mytiloidea</taxon>
        <taxon>Mytilidae</taxon>
        <taxon>Mytilinae</taxon>
        <taxon>Mytilus</taxon>
    </lineage>
</organism>
<evidence type="ECO:0000256" key="1">
    <source>
        <dbReference type="SAM" id="MobiDB-lite"/>
    </source>
</evidence>
<evidence type="ECO:0000313" key="2">
    <source>
        <dbReference type="EMBL" id="CAC5418151.1"/>
    </source>
</evidence>
<reference evidence="2 3" key="1">
    <citation type="submission" date="2020-06" db="EMBL/GenBank/DDBJ databases">
        <authorList>
            <person name="Li R."/>
            <person name="Bekaert M."/>
        </authorList>
    </citation>
    <scope>NUCLEOTIDE SEQUENCE [LARGE SCALE GENOMIC DNA]</scope>
    <source>
        <strain evidence="3">wild</strain>
    </source>
</reference>
<keyword evidence="3" id="KW-1185">Reference proteome</keyword>
<dbReference type="EMBL" id="CACVKT020008879">
    <property type="protein sequence ID" value="CAC5418151.1"/>
    <property type="molecule type" value="Genomic_DNA"/>
</dbReference>